<feature type="domain" description="Glycosyltransferase 2-like" evidence="1">
    <location>
        <begin position="6"/>
        <end position="161"/>
    </location>
</feature>
<evidence type="ECO:0000313" key="3">
    <source>
        <dbReference type="Proteomes" id="UP000465607"/>
    </source>
</evidence>
<gene>
    <name evidence="2" type="ORF">GKE44_04335</name>
</gene>
<evidence type="ECO:0000313" key="2">
    <source>
        <dbReference type="EMBL" id="MSD26413.1"/>
    </source>
</evidence>
<protein>
    <submittedName>
        <fullName evidence="2">Glycosyltransferase</fullName>
    </submittedName>
</protein>
<dbReference type="AlphaFoldDB" id="A0A7X2M9H5"/>
<name>A0A7X2M9H5_9FIRM</name>
<proteinExistence type="predicted"/>
<keyword evidence="2" id="KW-0808">Transferase</keyword>
<dbReference type="Gene3D" id="3.90.550.10">
    <property type="entry name" value="Spore Coat Polysaccharide Biosynthesis Protein SpsA, Chain A"/>
    <property type="match status" value="1"/>
</dbReference>
<dbReference type="Pfam" id="PF00535">
    <property type="entry name" value="Glycos_transf_2"/>
    <property type="match status" value="1"/>
</dbReference>
<sequence length="295" mass="34407">MCRCLILLSTYNGEKYLPELLESVLAQKDIYVDILARDDGSTDKTVEILKKYDRVKVYGGNNLKPAKSFLDLIWKADINYDYYALCDQDDVWKEEKIISAVKCIENIDKPALYSSAVEVVDKDLTFIRKSFTDNTFKNPLYDILTYGTPGCTFVFNKALMEKLKQYKPSVISMHDSWISFVCLAVNGFFYSDQNAYIMYRQHDANVLGAQRHSLKDTLRGIIKNKNVLRSDMAKEILKGYSEMMPEKTKEDFIFFAEYKDNLKYKLKILMLPYNKKKTTKRTFEKVKLRIVFNTI</sequence>
<organism evidence="2 3">
    <name type="scientific">Agathobacter rectalis</name>
    <dbReference type="NCBI Taxonomy" id="39491"/>
    <lineage>
        <taxon>Bacteria</taxon>
        <taxon>Bacillati</taxon>
        <taxon>Bacillota</taxon>
        <taxon>Clostridia</taxon>
        <taxon>Lachnospirales</taxon>
        <taxon>Lachnospiraceae</taxon>
        <taxon>Agathobacter</taxon>
    </lineage>
</organism>
<evidence type="ECO:0000259" key="1">
    <source>
        <dbReference type="Pfam" id="PF00535"/>
    </source>
</evidence>
<dbReference type="InterPro" id="IPR001173">
    <property type="entry name" value="Glyco_trans_2-like"/>
</dbReference>
<reference evidence="2 3" key="1">
    <citation type="journal article" date="2019" name="Nat. Med.">
        <title>A library of human gut bacterial isolates paired with longitudinal multiomics data enables mechanistic microbiome research.</title>
        <authorList>
            <person name="Poyet M."/>
            <person name="Groussin M."/>
            <person name="Gibbons S.M."/>
            <person name="Avila-Pacheco J."/>
            <person name="Jiang X."/>
            <person name="Kearney S.M."/>
            <person name="Perrotta A.R."/>
            <person name="Berdy B."/>
            <person name="Zhao S."/>
            <person name="Lieberman T.D."/>
            <person name="Swanson P.K."/>
            <person name="Smith M."/>
            <person name="Roesemann S."/>
            <person name="Alexander J.E."/>
            <person name="Rich S.A."/>
            <person name="Livny J."/>
            <person name="Vlamakis H."/>
            <person name="Clish C."/>
            <person name="Bullock K."/>
            <person name="Deik A."/>
            <person name="Scott J."/>
            <person name="Pierce K.A."/>
            <person name="Xavier R.J."/>
            <person name="Alm E.J."/>
        </authorList>
    </citation>
    <scope>NUCLEOTIDE SEQUENCE [LARGE SCALE GENOMIC DNA]</scope>
    <source>
        <strain evidence="2 3">BIOML-A5</strain>
    </source>
</reference>
<dbReference type="EMBL" id="WKQV01000003">
    <property type="protein sequence ID" value="MSD26413.1"/>
    <property type="molecule type" value="Genomic_DNA"/>
</dbReference>
<dbReference type="SUPFAM" id="SSF53448">
    <property type="entry name" value="Nucleotide-diphospho-sugar transferases"/>
    <property type="match status" value="1"/>
</dbReference>
<dbReference type="PANTHER" id="PTHR22916">
    <property type="entry name" value="GLYCOSYLTRANSFERASE"/>
    <property type="match status" value="1"/>
</dbReference>
<dbReference type="RefSeq" id="WP_154268826.1">
    <property type="nucleotide sequence ID" value="NZ_AP031452.1"/>
</dbReference>
<dbReference type="PANTHER" id="PTHR22916:SF3">
    <property type="entry name" value="UDP-GLCNAC:BETAGAL BETA-1,3-N-ACETYLGLUCOSAMINYLTRANSFERASE-LIKE PROTEIN 1"/>
    <property type="match status" value="1"/>
</dbReference>
<dbReference type="GO" id="GO:0016758">
    <property type="term" value="F:hexosyltransferase activity"/>
    <property type="evidence" value="ECO:0007669"/>
    <property type="project" value="UniProtKB-ARBA"/>
</dbReference>
<accession>A0A7X2M9H5</accession>
<comment type="caution">
    <text evidence="2">The sequence shown here is derived from an EMBL/GenBank/DDBJ whole genome shotgun (WGS) entry which is preliminary data.</text>
</comment>
<dbReference type="InterPro" id="IPR029044">
    <property type="entry name" value="Nucleotide-diphossugar_trans"/>
</dbReference>
<dbReference type="Proteomes" id="UP000465607">
    <property type="component" value="Unassembled WGS sequence"/>
</dbReference>